<keyword evidence="3" id="KW-1185">Reference proteome</keyword>
<organism evidence="2 3">
    <name type="scientific">Tritrichomonas musculus</name>
    <dbReference type="NCBI Taxonomy" id="1915356"/>
    <lineage>
        <taxon>Eukaryota</taxon>
        <taxon>Metamonada</taxon>
        <taxon>Parabasalia</taxon>
        <taxon>Tritrichomonadida</taxon>
        <taxon>Tritrichomonadidae</taxon>
        <taxon>Tritrichomonas</taxon>
    </lineage>
</organism>
<proteinExistence type="predicted"/>
<evidence type="ECO:0000313" key="3">
    <source>
        <dbReference type="Proteomes" id="UP001470230"/>
    </source>
</evidence>
<protein>
    <submittedName>
        <fullName evidence="2">Uncharacterized protein</fullName>
    </submittedName>
</protein>
<evidence type="ECO:0000256" key="1">
    <source>
        <dbReference type="SAM" id="MobiDB-lite"/>
    </source>
</evidence>
<comment type="caution">
    <text evidence="2">The sequence shown here is derived from an EMBL/GenBank/DDBJ whole genome shotgun (WGS) entry which is preliminary data.</text>
</comment>
<feature type="region of interest" description="Disordered" evidence="1">
    <location>
        <begin position="78"/>
        <end position="105"/>
    </location>
</feature>
<feature type="region of interest" description="Disordered" evidence="1">
    <location>
        <begin position="1"/>
        <end position="21"/>
    </location>
</feature>
<reference evidence="2 3" key="1">
    <citation type="submission" date="2024-04" db="EMBL/GenBank/DDBJ databases">
        <title>Tritrichomonas musculus Genome.</title>
        <authorList>
            <person name="Alves-Ferreira E."/>
            <person name="Grigg M."/>
            <person name="Lorenzi H."/>
            <person name="Galac M."/>
        </authorList>
    </citation>
    <scope>NUCLEOTIDE SEQUENCE [LARGE SCALE GENOMIC DNA]</scope>
    <source>
        <strain evidence="2 3">EAF2021</strain>
    </source>
</reference>
<evidence type="ECO:0000313" key="2">
    <source>
        <dbReference type="EMBL" id="KAK8852799.1"/>
    </source>
</evidence>
<accession>A0ABR2HVC0</accession>
<feature type="compositionally biased region" description="Low complexity" evidence="1">
    <location>
        <begin position="78"/>
        <end position="88"/>
    </location>
</feature>
<dbReference type="EMBL" id="JAPFFF010000023">
    <property type="protein sequence ID" value="KAK8852799.1"/>
    <property type="molecule type" value="Genomic_DNA"/>
</dbReference>
<name>A0ABR2HVC0_9EUKA</name>
<dbReference type="Proteomes" id="UP001470230">
    <property type="component" value="Unassembled WGS sequence"/>
</dbReference>
<sequence length="195" mass="22650">MNDHSVPPKKVSEETSDDQNGWYDCPDDFFSDQEFYFPFCCSLDNDPLFDLADNKHVDENLENHEVTIKVASELNCKNSSSLKNSNSNEKPKIKRSPKKNVPLTDEGSKFKDELLKTFPRINNRAPPKKLIIESHRESQKIFEINDFTRVEQRSMNKYYNNHAHEKELILKGRKLQIQNLNLKLIYTNGANTSSI</sequence>
<gene>
    <name evidence="2" type="ORF">M9Y10_017789</name>
</gene>